<dbReference type="SUPFAM" id="SSF160246">
    <property type="entry name" value="EspE N-terminal domain-like"/>
    <property type="match status" value="2"/>
</dbReference>
<name>A0ABT3L8N0_9CYAN</name>
<gene>
    <name evidence="3" type="ORF">K4A83_13685</name>
</gene>
<evidence type="ECO:0000256" key="2">
    <source>
        <dbReference type="ARBA" id="ARBA00022679"/>
    </source>
</evidence>
<dbReference type="CDD" id="cd06533">
    <property type="entry name" value="Glyco_transf_WecG_TagA"/>
    <property type="match status" value="1"/>
</dbReference>
<accession>A0ABT3L8N0</accession>
<dbReference type="Pfam" id="PF03808">
    <property type="entry name" value="Glyco_tran_WecG"/>
    <property type="match status" value="1"/>
</dbReference>
<evidence type="ECO:0000313" key="4">
    <source>
        <dbReference type="Proteomes" id="UP001526426"/>
    </source>
</evidence>
<sequence length="413" mass="46591">MAQPISETVPRFGLGDFPLIPSKRLISSSVTALRLEEQVQTMLAWAQQHMSKSVCVANVHMLMEAHWHPDFAQILNDSDLVTPDGMPLVWMLRLLGATTQDRVAGMDILLKSCTLAQYCGVSVYFVGSHPEILAQMREKLQQQFPQLEIAGMEPLPFRPITPAEDSALIAKINQSGAGLVFVSLGCPKQERWIAQHKGKIQAVMVGLGGVFPVYAGLLKHAPEQMRQMGLEWLYRLVQEPQRLWKRYTETIPPFLWLAAKQLCLENRPAAEPFGFSAVDSLLSQTSIPIGQLLYQAGLLSEEQITRICHLQAQHRHLRFGELLVQQGWLRPETVDFFVEQLPKVVIAPRKQPLGYYLKSAALLDSEQIQVILQEQSQRGERFGEMAVQKGWLKPETLHFFLNYLVPESIPVTV</sequence>
<keyword evidence="1" id="KW-0328">Glycosyltransferase</keyword>
<dbReference type="RefSeq" id="WP_265265172.1">
    <property type="nucleotide sequence ID" value="NZ_JAIHOM010000065.1"/>
</dbReference>
<keyword evidence="4" id="KW-1185">Reference proteome</keyword>
<proteinExistence type="predicted"/>
<dbReference type="EMBL" id="JAIHOM010000065">
    <property type="protein sequence ID" value="MCW6037315.1"/>
    <property type="molecule type" value="Genomic_DNA"/>
</dbReference>
<dbReference type="InterPro" id="IPR037257">
    <property type="entry name" value="T2SS_E_N_sf"/>
</dbReference>
<dbReference type="PANTHER" id="PTHR34136">
    <property type="match status" value="1"/>
</dbReference>
<dbReference type="InterPro" id="IPR004629">
    <property type="entry name" value="WecG_TagA_CpsF"/>
</dbReference>
<comment type="caution">
    <text evidence="3">The sequence shown here is derived from an EMBL/GenBank/DDBJ whole genome shotgun (WGS) entry which is preliminary data.</text>
</comment>
<dbReference type="NCBIfam" id="TIGR00696">
    <property type="entry name" value="wecG_tagA_cpsF"/>
    <property type="match status" value="1"/>
</dbReference>
<organism evidence="3 4">
    <name type="scientific">Spirulina subsalsa FACHB-351</name>
    <dbReference type="NCBI Taxonomy" id="234711"/>
    <lineage>
        <taxon>Bacteria</taxon>
        <taxon>Bacillati</taxon>
        <taxon>Cyanobacteriota</taxon>
        <taxon>Cyanophyceae</taxon>
        <taxon>Spirulinales</taxon>
        <taxon>Spirulinaceae</taxon>
        <taxon>Spirulina</taxon>
    </lineage>
</organism>
<dbReference type="PANTHER" id="PTHR34136:SF1">
    <property type="entry name" value="UDP-N-ACETYL-D-MANNOSAMINURONIC ACID TRANSFERASE"/>
    <property type="match status" value="1"/>
</dbReference>
<reference evidence="3 4" key="1">
    <citation type="submission" date="2021-08" db="EMBL/GenBank/DDBJ databases">
        <title>Draft genome sequence of Spirulina subsalsa with high tolerance to salinity and hype-accumulation of phycocyanin.</title>
        <authorList>
            <person name="Pei H."/>
            <person name="Jiang L."/>
        </authorList>
    </citation>
    <scope>NUCLEOTIDE SEQUENCE [LARGE SCALE GENOMIC DNA]</scope>
    <source>
        <strain evidence="3 4">FACHB-351</strain>
    </source>
</reference>
<evidence type="ECO:0000256" key="1">
    <source>
        <dbReference type="ARBA" id="ARBA00022676"/>
    </source>
</evidence>
<protein>
    <submittedName>
        <fullName evidence="3">WecB/TagA/CpsF family glycosyltransferase</fullName>
    </submittedName>
</protein>
<keyword evidence="2" id="KW-0808">Transferase</keyword>
<evidence type="ECO:0000313" key="3">
    <source>
        <dbReference type="EMBL" id="MCW6037315.1"/>
    </source>
</evidence>
<dbReference type="Proteomes" id="UP001526426">
    <property type="component" value="Unassembled WGS sequence"/>
</dbReference>